<proteinExistence type="predicted"/>
<keyword evidence="2" id="KW-1185">Reference proteome</keyword>
<accession>A0A388T9S5</accession>
<organism evidence="1 2">
    <name type="scientific">Termititenax aidoneus</name>
    <dbReference type="NCBI Taxonomy" id="2218524"/>
    <lineage>
        <taxon>Bacteria</taxon>
        <taxon>Bacillati</taxon>
        <taxon>Candidatus Margulisiibacteriota</taxon>
        <taxon>Candidatus Termititenacia</taxon>
        <taxon>Candidatus Termititenacales</taxon>
        <taxon>Candidatus Termititenacaceae</taxon>
        <taxon>Candidatus Termititenax</taxon>
    </lineage>
</organism>
<comment type="caution">
    <text evidence="1">The sequence shown here is derived from an EMBL/GenBank/DDBJ whole genome shotgun (WGS) entry which is preliminary data.</text>
</comment>
<dbReference type="EMBL" id="BGZN01000006">
    <property type="protein sequence ID" value="GBR73133.1"/>
    <property type="molecule type" value="Genomic_DNA"/>
</dbReference>
<evidence type="ECO:0000313" key="1">
    <source>
        <dbReference type="EMBL" id="GBR73133.1"/>
    </source>
</evidence>
<evidence type="ECO:0000313" key="2">
    <source>
        <dbReference type="Proteomes" id="UP000269352"/>
    </source>
</evidence>
<dbReference type="AlphaFoldDB" id="A0A388T9S5"/>
<gene>
    <name evidence="1" type="ORF">NO1_0566</name>
</gene>
<protein>
    <submittedName>
        <fullName evidence="1">Uncharacterized protein</fullName>
    </submittedName>
</protein>
<name>A0A388T9S5_TERA1</name>
<reference evidence="1 2" key="1">
    <citation type="journal article" date="2019" name="ISME J.">
        <title>Genome analyses of uncultured TG2/ZB3 bacteria in 'Margulisbacteria' specifically attached to ectosymbiotic spirochetes of protists in the termite gut.</title>
        <authorList>
            <person name="Utami Y.D."/>
            <person name="Kuwahara H."/>
            <person name="Igai K."/>
            <person name="Murakami T."/>
            <person name="Sugaya K."/>
            <person name="Morikawa T."/>
            <person name="Nagura Y."/>
            <person name="Yuki M."/>
            <person name="Deevong P."/>
            <person name="Inoue T."/>
            <person name="Kihara K."/>
            <person name="Lo N."/>
            <person name="Yamada A."/>
            <person name="Ohkuma M."/>
            <person name="Hongoh Y."/>
        </authorList>
    </citation>
    <scope>NUCLEOTIDE SEQUENCE [LARGE SCALE GENOMIC DNA]</scope>
    <source>
        <strain evidence="1">NkOx7-01</strain>
    </source>
</reference>
<sequence>MEIASNSIDVDLQISEAERLLKDKLLLLDKVEAEIYGLKKRLLELGEAKRKAKLDIATQRINIGLLQKEFWRLRNSNL</sequence>
<dbReference type="Proteomes" id="UP000269352">
    <property type="component" value="Unassembled WGS sequence"/>
</dbReference>